<evidence type="ECO:0000313" key="2">
    <source>
        <dbReference type="EMBL" id="EON99738.1"/>
    </source>
</evidence>
<feature type="compositionally biased region" description="Acidic residues" evidence="1">
    <location>
        <begin position="163"/>
        <end position="189"/>
    </location>
</feature>
<dbReference type="HOGENOM" id="CLU_1435366_0_0_1"/>
<dbReference type="RefSeq" id="XP_007915403.1">
    <property type="nucleotide sequence ID" value="XM_007917212.1"/>
</dbReference>
<dbReference type="EMBL" id="KB933129">
    <property type="protein sequence ID" value="EON99738.1"/>
    <property type="molecule type" value="Genomic_DNA"/>
</dbReference>
<dbReference type="GeneID" id="19325134"/>
<accession>R8BK56</accession>
<sequence length="189" mass="22160">MTAEKILVNEATIANQELLETFKHRSGEEEAHEERLRLKARKVRMQGYRPAHPGGHCWHCAQTHKMRSLNFEEAGTRVRRGRDNGVPCWKQMQTARHLITAYTRRYADAPNGTNFVAPPWFRGPRVWRKDDKTGVFRPRRMMDDLLDKKKADKQERIARGLEVEEEEEQEEEAEAEDSEVESDEDEDNE</sequence>
<keyword evidence="3" id="KW-1185">Reference proteome</keyword>
<reference evidence="3" key="1">
    <citation type="journal article" date="2013" name="Genome Announc.">
        <title>Draft genome sequence of the ascomycete Phaeoacremonium aleophilum strain UCR-PA7, a causal agent of the esca disease complex in grapevines.</title>
        <authorList>
            <person name="Blanco-Ulate B."/>
            <person name="Rolshausen P."/>
            <person name="Cantu D."/>
        </authorList>
    </citation>
    <scope>NUCLEOTIDE SEQUENCE [LARGE SCALE GENOMIC DNA]</scope>
    <source>
        <strain evidence="3">UCR-PA7</strain>
    </source>
</reference>
<feature type="region of interest" description="Disordered" evidence="1">
    <location>
        <begin position="143"/>
        <end position="189"/>
    </location>
</feature>
<organism evidence="2 3">
    <name type="scientific">Phaeoacremonium minimum (strain UCR-PA7)</name>
    <name type="common">Esca disease fungus</name>
    <name type="synonym">Togninia minima</name>
    <dbReference type="NCBI Taxonomy" id="1286976"/>
    <lineage>
        <taxon>Eukaryota</taxon>
        <taxon>Fungi</taxon>
        <taxon>Dikarya</taxon>
        <taxon>Ascomycota</taxon>
        <taxon>Pezizomycotina</taxon>
        <taxon>Sordariomycetes</taxon>
        <taxon>Sordariomycetidae</taxon>
        <taxon>Togniniales</taxon>
        <taxon>Togniniaceae</taxon>
        <taxon>Phaeoacremonium</taxon>
    </lineage>
</organism>
<proteinExistence type="predicted"/>
<dbReference type="KEGG" id="tmn:UCRPA7_4661"/>
<evidence type="ECO:0000313" key="3">
    <source>
        <dbReference type="Proteomes" id="UP000014074"/>
    </source>
</evidence>
<evidence type="ECO:0000256" key="1">
    <source>
        <dbReference type="SAM" id="MobiDB-lite"/>
    </source>
</evidence>
<feature type="compositionally biased region" description="Basic and acidic residues" evidence="1">
    <location>
        <begin position="143"/>
        <end position="162"/>
    </location>
</feature>
<gene>
    <name evidence="2" type="ORF">UCRPA7_4661</name>
</gene>
<dbReference type="AlphaFoldDB" id="R8BK56"/>
<name>R8BK56_PHAM7</name>
<protein>
    <submittedName>
        <fullName evidence="2">Uncharacterized protein</fullName>
    </submittedName>
</protein>
<dbReference type="Proteomes" id="UP000014074">
    <property type="component" value="Unassembled WGS sequence"/>
</dbReference>